<feature type="domain" description="DNA helicase Pif1-like DEAD-box helicase" evidence="2">
    <location>
        <begin position="82"/>
        <end position="176"/>
    </location>
</feature>
<keyword evidence="1" id="KW-0547">Nucleotide-binding</keyword>
<keyword evidence="1" id="KW-0347">Helicase</keyword>
<dbReference type="Pfam" id="PF05970">
    <property type="entry name" value="PIF1"/>
    <property type="match status" value="1"/>
</dbReference>
<dbReference type="InterPro" id="IPR051055">
    <property type="entry name" value="PIF1_helicase"/>
</dbReference>
<gene>
    <name evidence="3" type="ORF">OCTVUL_1B030759</name>
</gene>
<keyword evidence="1" id="KW-0234">DNA repair</keyword>
<reference evidence="3" key="1">
    <citation type="submission" date="2023-08" db="EMBL/GenBank/DDBJ databases">
        <authorList>
            <person name="Alioto T."/>
            <person name="Alioto T."/>
            <person name="Gomez Garrido J."/>
        </authorList>
    </citation>
    <scope>NUCLEOTIDE SEQUENCE</scope>
</reference>
<comment type="cofactor">
    <cofactor evidence="1">
        <name>Mg(2+)</name>
        <dbReference type="ChEBI" id="CHEBI:18420"/>
    </cofactor>
</comment>
<dbReference type="GO" id="GO:0043139">
    <property type="term" value="F:5'-3' DNA helicase activity"/>
    <property type="evidence" value="ECO:0007669"/>
    <property type="project" value="UniProtKB-EC"/>
</dbReference>
<dbReference type="InterPro" id="IPR010285">
    <property type="entry name" value="DNA_helicase_pif1-like_DEAD"/>
</dbReference>
<dbReference type="InterPro" id="IPR027417">
    <property type="entry name" value="P-loop_NTPase"/>
</dbReference>
<dbReference type="PANTHER" id="PTHR47642:SF8">
    <property type="entry name" value="ATP-DEPENDENT DNA HELICASE"/>
    <property type="match status" value="1"/>
</dbReference>
<dbReference type="EMBL" id="OX597827">
    <property type="protein sequence ID" value="CAI9733026.1"/>
    <property type="molecule type" value="Genomic_DNA"/>
</dbReference>
<comment type="similarity">
    <text evidence="1">Belongs to the helicase family.</text>
</comment>
<dbReference type="GO" id="GO:0005524">
    <property type="term" value="F:ATP binding"/>
    <property type="evidence" value="ECO:0007669"/>
    <property type="project" value="UniProtKB-KW"/>
</dbReference>
<comment type="catalytic activity">
    <reaction evidence="1">
        <text>ATP + H2O = ADP + phosphate + H(+)</text>
        <dbReference type="Rhea" id="RHEA:13065"/>
        <dbReference type="ChEBI" id="CHEBI:15377"/>
        <dbReference type="ChEBI" id="CHEBI:15378"/>
        <dbReference type="ChEBI" id="CHEBI:30616"/>
        <dbReference type="ChEBI" id="CHEBI:43474"/>
        <dbReference type="ChEBI" id="CHEBI:456216"/>
        <dbReference type="EC" id="5.6.2.3"/>
    </reaction>
</comment>
<dbReference type="GO" id="GO:0016787">
    <property type="term" value="F:hydrolase activity"/>
    <property type="evidence" value="ECO:0007669"/>
    <property type="project" value="UniProtKB-KW"/>
</dbReference>
<evidence type="ECO:0000313" key="3">
    <source>
        <dbReference type="EMBL" id="CAI9733026.1"/>
    </source>
</evidence>
<proteinExistence type="inferred from homology"/>
<keyword evidence="1" id="KW-0233">DNA recombination</keyword>
<sequence>MFSVNADELDRAYDDLKRMSPPEDAWDAVAPNVEFQHAEEENEGVVQEKELLQEDQLRNVDLAPEVSGNRSELHVRFVGADFLNYIHRRLQYICGKSDPDSRFGGVSVMAVGDLYQLQPVGQNHVFGLPRDNYARLHGSLWEENFKLMELTESKRQKDNQRFAQLLMRVRTATCTEDDITLFKTRVIAKERRQ</sequence>
<evidence type="ECO:0000259" key="2">
    <source>
        <dbReference type="Pfam" id="PF05970"/>
    </source>
</evidence>
<protein>
    <recommendedName>
        <fullName evidence="1">ATP-dependent DNA helicase</fullName>
        <ecNumber evidence="1">5.6.2.3</ecNumber>
    </recommendedName>
</protein>
<keyword evidence="1" id="KW-0067">ATP-binding</keyword>
<keyword evidence="1" id="KW-0227">DNA damage</keyword>
<keyword evidence="1" id="KW-0378">Hydrolase</keyword>
<dbReference type="GO" id="GO:0000723">
    <property type="term" value="P:telomere maintenance"/>
    <property type="evidence" value="ECO:0007669"/>
    <property type="project" value="InterPro"/>
</dbReference>
<dbReference type="GO" id="GO:0006310">
    <property type="term" value="P:DNA recombination"/>
    <property type="evidence" value="ECO:0007669"/>
    <property type="project" value="UniProtKB-KW"/>
</dbReference>
<dbReference type="AlphaFoldDB" id="A0AA36FBK8"/>
<dbReference type="Gene3D" id="3.40.50.300">
    <property type="entry name" value="P-loop containing nucleotide triphosphate hydrolases"/>
    <property type="match status" value="1"/>
</dbReference>
<keyword evidence="4" id="KW-1185">Reference proteome</keyword>
<accession>A0AA36FBK8</accession>
<dbReference type="SUPFAM" id="SSF52540">
    <property type="entry name" value="P-loop containing nucleoside triphosphate hydrolases"/>
    <property type="match status" value="1"/>
</dbReference>
<dbReference type="GO" id="GO:0006281">
    <property type="term" value="P:DNA repair"/>
    <property type="evidence" value="ECO:0007669"/>
    <property type="project" value="UniProtKB-KW"/>
</dbReference>
<dbReference type="EC" id="5.6.2.3" evidence="1"/>
<dbReference type="Proteomes" id="UP001162480">
    <property type="component" value="Chromosome 14"/>
</dbReference>
<organism evidence="3 4">
    <name type="scientific">Octopus vulgaris</name>
    <name type="common">Common octopus</name>
    <dbReference type="NCBI Taxonomy" id="6645"/>
    <lineage>
        <taxon>Eukaryota</taxon>
        <taxon>Metazoa</taxon>
        <taxon>Spiralia</taxon>
        <taxon>Lophotrochozoa</taxon>
        <taxon>Mollusca</taxon>
        <taxon>Cephalopoda</taxon>
        <taxon>Coleoidea</taxon>
        <taxon>Octopodiformes</taxon>
        <taxon>Octopoda</taxon>
        <taxon>Incirrata</taxon>
        <taxon>Octopodidae</taxon>
        <taxon>Octopus</taxon>
    </lineage>
</organism>
<evidence type="ECO:0000313" key="4">
    <source>
        <dbReference type="Proteomes" id="UP001162480"/>
    </source>
</evidence>
<dbReference type="PANTHER" id="PTHR47642">
    <property type="entry name" value="ATP-DEPENDENT DNA HELICASE"/>
    <property type="match status" value="1"/>
</dbReference>
<evidence type="ECO:0000256" key="1">
    <source>
        <dbReference type="RuleBase" id="RU363044"/>
    </source>
</evidence>
<name>A0AA36FBK8_OCTVU</name>